<dbReference type="ExpressionAtlas" id="M1BFI4">
    <property type="expression patterns" value="differential"/>
</dbReference>
<name>M1BFI4_SOLTU</name>
<evidence type="ECO:0000313" key="1">
    <source>
        <dbReference type="EnsemblPlants" id="PGSC0003DMT400044031"/>
    </source>
</evidence>
<dbReference type="HOGENOM" id="CLU_000837_35_1_1"/>
<proteinExistence type="predicted"/>
<dbReference type="SUPFAM" id="SSF52047">
    <property type="entry name" value="RNI-like"/>
    <property type="match status" value="1"/>
</dbReference>
<reference evidence="1" key="2">
    <citation type="submission" date="2015-06" db="UniProtKB">
        <authorList>
            <consortium name="EnsemblPlants"/>
        </authorList>
    </citation>
    <scope>IDENTIFICATION</scope>
    <source>
        <strain evidence="1">DM1-3 516 R44</strain>
    </source>
</reference>
<accession>M1BFI4</accession>
<dbReference type="PANTHER" id="PTHR15140:SF46">
    <property type="entry name" value="NRC1"/>
    <property type="match status" value="1"/>
</dbReference>
<dbReference type="Proteomes" id="UP000011115">
    <property type="component" value="Unassembled WGS sequence"/>
</dbReference>
<dbReference type="EnsemblPlants" id="PGSC0003DMT400044031">
    <property type="protein sequence ID" value="PGSC0003DMT400044031"/>
    <property type="gene ID" value="PGSC0003DMG400017087"/>
</dbReference>
<keyword evidence="2" id="KW-1185">Reference proteome</keyword>
<dbReference type="Gramene" id="PGSC0003DMT400044031">
    <property type="protein sequence ID" value="PGSC0003DMT400044031"/>
    <property type="gene ID" value="PGSC0003DMG400017087"/>
</dbReference>
<dbReference type="Gene3D" id="3.80.10.10">
    <property type="entry name" value="Ribonuclease Inhibitor"/>
    <property type="match status" value="1"/>
</dbReference>
<evidence type="ECO:0000313" key="2">
    <source>
        <dbReference type="Proteomes" id="UP000011115"/>
    </source>
</evidence>
<gene>
    <name evidence="1" type="primary">LOC102601389</name>
</gene>
<dbReference type="AlphaFoldDB" id="M1BFI4"/>
<organism evidence="1 2">
    <name type="scientific">Solanum tuberosum</name>
    <name type="common">Potato</name>
    <dbReference type="NCBI Taxonomy" id="4113"/>
    <lineage>
        <taxon>Eukaryota</taxon>
        <taxon>Viridiplantae</taxon>
        <taxon>Streptophyta</taxon>
        <taxon>Embryophyta</taxon>
        <taxon>Tracheophyta</taxon>
        <taxon>Spermatophyta</taxon>
        <taxon>Magnoliopsida</taxon>
        <taxon>eudicotyledons</taxon>
        <taxon>Gunneridae</taxon>
        <taxon>Pentapetalae</taxon>
        <taxon>asterids</taxon>
        <taxon>lamiids</taxon>
        <taxon>Solanales</taxon>
        <taxon>Solanaceae</taxon>
        <taxon>Solanoideae</taxon>
        <taxon>Solaneae</taxon>
        <taxon>Solanum</taxon>
    </lineage>
</organism>
<protein>
    <submittedName>
        <fullName evidence="1">Disease resistance protein</fullName>
    </submittedName>
</protein>
<dbReference type="PANTHER" id="PTHR15140">
    <property type="entry name" value="TUBULIN-SPECIFIC CHAPERONE E"/>
    <property type="match status" value="1"/>
</dbReference>
<sequence length="256" mass="29890">MEAYTAVISLLQTLDQPNISLLFHDHSTEMLDSLVTGMANLEEFYNLCYSSCTNEVFSSIPNLKRLTIHAPFRVGYIIRCLLLDMSSLTKLEAFKLSWRYNYENPIKRFVFPESLRRLSLTRCSKFIWEEISSTFIMLPHLEELKLKHCLADDDVWKLSDKDIFKSLKLLLLSDVNLKCWEARSDNFPNLKRLVLKKCKHLQEIPTDFGEICTLELIELHDCTTTAEASVRKIKQEQDDLDNNILKVYIHNSYSKL</sequence>
<reference evidence="2" key="1">
    <citation type="journal article" date="2011" name="Nature">
        <title>Genome sequence and analysis of the tuber crop potato.</title>
        <authorList>
            <consortium name="The Potato Genome Sequencing Consortium"/>
        </authorList>
    </citation>
    <scope>NUCLEOTIDE SEQUENCE [LARGE SCALE GENOMIC DNA]</scope>
    <source>
        <strain evidence="2">cv. DM1-3 516 R44</strain>
    </source>
</reference>
<dbReference type="InterPro" id="IPR032675">
    <property type="entry name" value="LRR_dom_sf"/>
</dbReference>